<dbReference type="Proteomes" id="UP000620262">
    <property type="component" value="Unassembled WGS sequence"/>
</dbReference>
<protein>
    <recommendedName>
        <fullName evidence="3">Alpha/beta hydrolase</fullName>
    </recommendedName>
</protein>
<sequence>MSINDRPEIRETFAAFRHDEAELTYSVAGGEGVPARELIITGGR</sequence>
<gene>
    <name evidence="1" type="ORF">H4W29_004096</name>
</gene>
<dbReference type="EMBL" id="JADBEC010000001">
    <property type="protein sequence ID" value="MBE1506915.1"/>
    <property type="molecule type" value="Genomic_DNA"/>
</dbReference>
<evidence type="ECO:0000313" key="1">
    <source>
        <dbReference type="EMBL" id="MBE1506915.1"/>
    </source>
</evidence>
<evidence type="ECO:0008006" key="3">
    <source>
        <dbReference type="Google" id="ProtNLM"/>
    </source>
</evidence>
<comment type="caution">
    <text evidence="1">The sequence shown here is derived from an EMBL/GenBank/DDBJ whole genome shotgun (WGS) entry which is preliminary data.</text>
</comment>
<accession>A0ABR9IUN9</accession>
<organism evidence="1 2">
    <name type="scientific">Rhizobium viscosum</name>
    <name type="common">Arthrobacter viscosus</name>
    <dbReference type="NCBI Taxonomy" id="1673"/>
    <lineage>
        <taxon>Bacteria</taxon>
        <taxon>Pseudomonadati</taxon>
        <taxon>Pseudomonadota</taxon>
        <taxon>Alphaproteobacteria</taxon>
        <taxon>Hyphomicrobiales</taxon>
        <taxon>Rhizobiaceae</taxon>
        <taxon>Rhizobium/Agrobacterium group</taxon>
        <taxon>Rhizobium</taxon>
    </lineage>
</organism>
<evidence type="ECO:0000313" key="2">
    <source>
        <dbReference type="Proteomes" id="UP000620262"/>
    </source>
</evidence>
<keyword evidence="2" id="KW-1185">Reference proteome</keyword>
<reference evidence="1 2" key="1">
    <citation type="submission" date="2020-10" db="EMBL/GenBank/DDBJ databases">
        <title>Sequencing the genomes of 1000 actinobacteria strains.</title>
        <authorList>
            <person name="Klenk H.-P."/>
        </authorList>
    </citation>
    <scope>NUCLEOTIDE SEQUENCE [LARGE SCALE GENOMIC DNA]</scope>
    <source>
        <strain evidence="1 2">DSM 7307</strain>
    </source>
</reference>
<dbReference type="RefSeq" id="WP_281401379.1">
    <property type="nucleotide sequence ID" value="NZ_BAAAVL010000014.1"/>
</dbReference>
<proteinExistence type="predicted"/>
<name>A0ABR9IUN9_RHIVS</name>